<evidence type="ECO:0000256" key="2">
    <source>
        <dbReference type="ARBA" id="ARBA00004838"/>
    </source>
</evidence>
<dbReference type="SUPFAM" id="SSF53748">
    <property type="entry name" value="Phosphoglycerate kinase"/>
    <property type="match status" value="1"/>
</dbReference>
<keyword evidence="9 13" id="KW-0547">Nucleotide-binding</keyword>
<dbReference type="Gene3D" id="3.40.50.1260">
    <property type="entry name" value="Phosphoglycerate kinase, N-terminal domain"/>
    <property type="match status" value="2"/>
</dbReference>
<dbReference type="AlphaFoldDB" id="A0A1H7YC68"/>
<dbReference type="HAMAP" id="MF_00145">
    <property type="entry name" value="Phosphoglyc_kinase"/>
    <property type="match status" value="1"/>
</dbReference>
<evidence type="ECO:0000256" key="6">
    <source>
        <dbReference type="ARBA" id="ARBA00016471"/>
    </source>
</evidence>
<comment type="catalytic activity">
    <reaction evidence="1 13 16">
        <text>(2R)-3-phosphoglycerate + ATP = (2R)-3-phospho-glyceroyl phosphate + ADP</text>
        <dbReference type="Rhea" id="RHEA:14801"/>
        <dbReference type="ChEBI" id="CHEBI:30616"/>
        <dbReference type="ChEBI" id="CHEBI:57604"/>
        <dbReference type="ChEBI" id="CHEBI:58272"/>
        <dbReference type="ChEBI" id="CHEBI:456216"/>
        <dbReference type="EC" id="2.7.2.3"/>
    </reaction>
</comment>
<feature type="binding site" evidence="13 15">
    <location>
        <position position="319"/>
    </location>
    <ligand>
        <name>ATP</name>
        <dbReference type="ChEBI" id="CHEBI:30616"/>
    </ligand>
</feature>
<evidence type="ECO:0000256" key="3">
    <source>
        <dbReference type="ARBA" id="ARBA00008982"/>
    </source>
</evidence>
<dbReference type="PANTHER" id="PTHR11406">
    <property type="entry name" value="PHOSPHOGLYCERATE KINASE"/>
    <property type="match status" value="1"/>
</dbReference>
<reference evidence="17 18" key="1">
    <citation type="submission" date="2016-10" db="EMBL/GenBank/DDBJ databases">
        <authorList>
            <person name="de Groot N.N."/>
        </authorList>
    </citation>
    <scope>NUCLEOTIDE SEQUENCE [LARGE SCALE GENOMIC DNA]</scope>
    <source>
        <strain evidence="17 18">DSM 16213</strain>
    </source>
</reference>
<dbReference type="UniPathway" id="UPA00109">
    <property type="reaction ID" value="UER00185"/>
</dbReference>
<dbReference type="GO" id="GO:0005829">
    <property type="term" value="C:cytosol"/>
    <property type="evidence" value="ECO:0007669"/>
    <property type="project" value="TreeGrafter"/>
</dbReference>
<evidence type="ECO:0000256" key="9">
    <source>
        <dbReference type="ARBA" id="ARBA00022741"/>
    </source>
</evidence>
<dbReference type="PANTHER" id="PTHR11406:SF23">
    <property type="entry name" value="PHOSPHOGLYCERATE KINASE 1, CHLOROPLASTIC-RELATED"/>
    <property type="match status" value="1"/>
</dbReference>
<evidence type="ECO:0000256" key="1">
    <source>
        <dbReference type="ARBA" id="ARBA00000642"/>
    </source>
</evidence>
<feature type="binding site" evidence="14">
    <location>
        <position position="114"/>
    </location>
    <ligand>
        <name>(2R)-3-phosphoglycerate</name>
        <dbReference type="ChEBI" id="CHEBI:58272"/>
    </ligand>
</feature>
<dbReference type="InterPro" id="IPR015911">
    <property type="entry name" value="Phosphoglycerate_kinase_CS"/>
</dbReference>
<comment type="similarity">
    <text evidence="3 13 16">Belongs to the phosphoglycerate kinase family.</text>
</comment>
<comment type="pathway">
    <text evidence="2 13">Carbohydrate degradation; glycolysis; pyruvate from D-glyceraldehyde 3-phosphate: step 2/5.</text>
</comment>
<dbReference type="Proteomes" id="UP000199585">
    <property type="component" value="Unassembled WGS sequence"/>
</dbReference>
<comment type="caution">
    <text evidence="13">Lacks conserved residue(s) required for the propagation of feature annotation.</text>
</comment>
<gene>
    <name evidence="13" type="primary">pgk</name>
    <name evidence="17" type="ORF">SAMN04488003_101103</name>
</gene>
<dbReference type="InterPro" id="IPR036043">
    <property type="entry name" value="Phosphoglycerate_kinase_sf"/>
</dbReference>
<dbReference type="GO" id="GO:0004618">
    <property type="term" value="F:phosphoglycerate kinase activity"/>
    <property type="evidence" value="ECO:0007669"/>
    <property type="project" value="UniProtKB-UniRule"/>
</dbReference>
<protein>
    <recommendedName>
        <fullName evidence="6 13">Phosphoglycerate kinase</fullName>
        <ecNumber evidence="5 13">2.7.2.3</ecNumber>
    </recommendedName>
</protein>
<evidence type="ECO:0000256" key="11">
    <source>
        <dbReference type="ARBA" id="ARBA00022840"/>
    </source>
</evidence>
<evidence type="ECO:0000256" key="14">
    <source>
        <dbReference type="PIRSR" id="PIRSR000724-1"/>
    </source>
</evidence>
<feature type="binding site" evidence="14">
    <location>
        <position position="36"/>
    </location>
    <ligand>
        <name>(2R)-3-phosphoglycerate</name>
        <dbReference type="ChEBI" id="CHEBI:58272"/>
    </ligand>
</feature>
<accession>A0A1H7YC68</accession>
<organism evidence="17 18">
    <name type="scientific">Loktanella fryxellensis</name>
    <dbReference type="NCBI Taxonomy" id="245187"/>
    <lineage>
        <taxon>Bacteria</taxon>
        <taxon>Pseudomonadati</taxon>
        <taxon>Pseudomonadota</taxon>
        <taxon>Alphaproteobacteria</taxon>
        <taxon>Rhodobacterales</taxon>
        <taxon>Roseobacteraceae</taxon>
        <taxon>Loktanella</taxon>
    </lineage>
</organism>
<evidence type="ECO:0000313" key="17">
    <source>
        <dbReference type="EMBL" id="SEM43573.1"/>
    </source>
</evidence>
<keyword evidence="10 13" id="KW-0418">Kinase</keyword>
<dbReference type="GO" id="GO:0005524">
    <property type="term" value="F:ATP binding"/>
    <property type="evidence" value="ECO:0007669"/>
    <property type="project" value="UniProtKB-KW"/>
</dbReference>
<keyword evidence="12 13" id="KW-0324">Glycolysis</keyword>
<dbReference type="STRING" id="245187.SAMN04488003_101103"/>
<feature type="binding site" evidence="13">
    <location>
        <position position="147"/>
    </location>
    <ligand>
        <name>substrate</name>
    </ligand>
</feature>
<dbReference type="FunFam" id="3.40.50.1260:FF:000031">
    <property type="entry name" value="Phosphoglycerate kinase 1"/>
    <property type="match status" value="1"/>
</dbReference>
<evidence type="ECO:0000256" key="13">
    <source>
        <dbReference type="HAMAP-Rule" id="MF_00145"/>
    </source>
</evidence>
<feature type="binding site" evidence="13">
    <location>
        <position position="36"/>
    </location>
    <ligand>
        <name>substrate</name>
    </ligand>
</feature>
<feature type="binding site" evidence="14">
    <location>
        <position position="147"/>
    </location>
    <ligand>
        <name>(2R)-3-phosphoglycerate</name>
        <dbReference type="ChEBI" id="CHEBI:58272"/>
    </ligand>
</feature>
<keyword evidence="11 13" id="KW-0067">ATP-binding</keyword>
<evidence type="ECO:0000256" key="12">
    <source>
        <dbReference type="ARBA" id="ARBA00023152"/>
    </source>
</evidence>
<dbReference type="InterPro" id="IPR001576">
    <property type="entry name" value="Phosphoglycerate_kinase"/>
</dbReference>
<evidence type="ECO:0000256" key="5">
    <source>
        <dbReference type="ARBA" id="ARBA00013061"/>
    </source>
</evidence>
<evidence type="ECO:0000256" key="8">
    <source>
        <dbReference type="ARBA" id="ARBA00022679"/>
    </source>
</evidence>
<dbReference type="PRINTS" id="PR00477">
    <property type="entry name" value="PHGLYCKINASE"/>
</dbReference>
<keyword evidence="7 13" id="KW-0963">Cytoplasm</keyword>
<dbReference type="InterPro" id="IPR015824">
    <property type="entry name" value="Phosphoglycerate_kinase_N"/>
</dbReference>
<keyword evidence="18" id="KW-1185">Reference proteome</keyword>
<feature type="binding site" evidence="13 15">
    <location>
        <begin position="349"/>
        <end position="352"/>
    </location>
    <ligand>
        <name>ATP</name>
        <dbReference type="ChEBI" id="CHEBI:30616"/>
    </ligand>
</feature>
<proteinExistence type="inferred from homology"/>
<dbReference type="EMBL" id="FOCI01000001">
    <property type="protein sequence ID" value="SEM43573.1"/>
    <property type="molecule type" value="Genomic_DNA"/>
</dbReference>
<dbReference type="FunFam" id="3.40.50.1260:FF:000006">
    <property type="entry name" value="Phosphoglycerate kinase"/>
    <property type="match status" value="1"/>
</dbReference>
<evidence type="ECO:0000256" key="15">
    <source>
        <dbReference type="PIRSR" id="PIRSR000724-2"/>
    </source>
</evidence>
<dbReference type="GO" id="GO:0006094">
    <property type="term" value="P:gluconeogenesis"/>
    <property type="evidence" value="ECO:0007669"/>
    <property type="project" value="TreeGrafter"/>
</dbReference>
<evidence type="ECO:0000313" key="18">
    <source>
        <dbReference type="Proteomes" id="UP000199585"/>
    </source>
</evidence>
<evidence type="ECO:0000256" key="10">
    <source>
        <dbReference type="ARBA" id="ARBA00022777"/>
    </source>
</evidence>
<dbReference type="PROSITE" id="PS00111">
    <property type="entry name" value="PGLYCERATE_KINASE"/>
    <property type="match status" value="1"/>
</dbReference>
<dbReference type="GO" id="GO:0043531">
    <property type="term" value="F:ADP binding"/>
    <property type="evidence" value="ECO:0007669"/>
    <property type="project" value="TreeGrafter"/>
</dbReference>
<feature type="binding site" evidence="13 14">
    <location>
        <begin position="59"/>
        <end position="62"/>
    </location>
    <ligand>
        <name>substrate</name>
    </ligand>
</feature>
<feature type="binding site" evidence="13 15">
    <location>
        <position position="197"/>
    </location>
    <ligand>
        <name>ATP</name>
        <dbReference type="ChEBI" id="CHEBI:30616"/>
    </ligand>
</feature>
<dbReference type="OrthoDB" id="9808460at2"/>
<comment type="subunit">
    <text evidence="4 13">Monomer.</text>
</comment>
<evidence type="ECO:0000256" key="7">
    <source>
        <dbReference type="ARBA" id="ARBA00022490"/>
    </source>
</evidence>
<keyword evidence="8 13" id="KW-0808">Transferase</keyword>
<evidence type="ECO:0000256" key="4">
    <source>
        <dbReference type="ARBA" id="ARBA00011245"/>
    </source>
</evidence>
<dbReference type="EC" id="2.7.2.3" evidence="5 13"/>
<comment type="subcellular location">
    <subcellularLocation>
        <location evidence="13">Cytoplasm</location>
    </subcellularLocation>
</comment>
<evidence type="ECO:0000256" key="16">
    <source>
        <dbReference type="RuleBase" id="RU000532"/>
    </source>
</evidence>
<name>A0A1H7YC68_9RHOB</name>
<sequence>MSWKTLDDMDLKGQRVLVRVDINVPVEDGRVTDTTRIDRIVPTVKDIQAAGGLPILLAHFDRPKGRVVPEMSLRQIVPALEAALGQDVIFLDGKYGEGVAAMGDGDVALLENLRFNPGEESNDAGFAQRLASLGDVYVNDAFSAAHRAHASTEALARLLPACAGRLMAEELTALDKALGTPDRPVVAVVGGAKVSTKLDLLSNLVEKVDVLVIGGGMANTFLAASGIDVGKSLCEHDLAQTARDIAQKAADTGCEILLPRDVVVAREFKAGAASEVVKAEDCPADAMILDAGPDSVAHIRMVLERAKTLVWNGPLGAFEIAPFDAATTAAAQAAAELTRDGKLVSVAGGGDTVAALNKAGVAGDFTYVSTAGGAFLEWMEGKTLPGVAALED</sequence>
<feature type="binding site" evidence="13">
    <location>
        <position position="114"/>
    </location>
    <ligand>
        <name>substrate</name>
    </ligand>
</feature>
<feature type="binding site" evidence="13 14">
    <location>
        <begin position="21"/>
        <end position="23"/>
    </location>
    <ligand>
        <name>substrate</name>
    </ligand>
</feature>
<dbReference type="RefSeq" id="WP_089897578.1">
    <property type="nucleotide sequence ID" value="NZ_FOCI01000001.1"/>
</dbReference>
<dbReference type="GO" id="GO:0006096">
    <property type="term" value="P:glycolytic process"/>
    <property type="evidence" value="ECO:0007669"/>
    <property type="project" value="UniProtKB-UniRule"/>
</dbReference>
<dbReference type="Pfam" id="PF00162">
    <property type="entry name" value="PGK"/>
    <property type="match status" value="1"/>
</dbReference>
<dbReference type="PIRSF" id="PIRSF000724">
    <property type="entry name" value="Pgk"/>
    <property type="match status" value="1"/>
</dbReference>